<evidence type="ECO:0000256" key="5">
    <source>
        <dbReference type="ARBA" id="ARBA00022781"/>
    </source>
</evidence>
<organism evidence="11 12">
    <name type="scientific">Ventrimonas faecis</name>
    <dbReference type="NCBI Taxonomy" id="3133170"/>
    <lineage>
        <taxon>Bacteria</taxon>
        <taxon>Bacillati</taxon>
        <taxon>Bacillota</taxon>
        <taxon>Clostridia</taxon>
        <taxon>Lachnospirales</taxon>
        <taxon>Lachnospiraceae</taxon>
        <taxon>Ventrimonas</taxon>
    </lineage>
</organism>
<evidence type="ECO:0000256" key="7">
    <source>
        <dbReference type="ARBA" id="ARBA00023136"/>
    </source>
</evidence>
<dbReference type="PRINTS" id="PR00126">
    <property type="entry name" value="ATPASEGAMMA"/>
</dbReference>
<keyword evidence="7 10" id="KW-0472">Membrane</keyword>
<gene>
    <name evidence="10 11" type="primary">atpG</name>
    <name evidence="11" type="ORF">WMO41_11150</name>
</gene>
<evidence type="ECO:0000256" key="1">
    <source>
        <dbReference type="ARBA" id="ARBA00003456"/>
    </source>
</evidence>
<proteinExistence type="inferred from homology"/>
<evidence type="ECO:0000256" key="6">
    <source>
        <dbReference type="ARBA" id="ARBA00023065"/>
    </source>
</evidence>
<comment type="similarity">
    <text evidence="3 10">Belongs to the ATPase gamma chain family.</text>
</comment>
<keyword evidence="12" id="KW-1185">Reference proteome</keyword>
<accession>A0ABV1HN13</accession>
<reference evidence="11 12" key="1">
    <citation type="submission" date="2024-03" db="EMBL/GenBank/DDBJ databases">
        <title>Human intestinal bacterial collection.</title>
        <authorList>
            <person name="Pauvert C."/>
            <person name="Hitch T.C.A."/>
            <person name="Clavel T."/>
        </authorList>
    </citation>
    <scope>NUCLEOTIDE SEQUENCE [LARGE SCALE GENOMIC DNA]</scope>
    <source>
        <strain evidence="11 12">CLA-AP-H27</strain>
    </source>
</reference>
<dbReference type="EMBL" id="JBBMFJ010000023">
    <property type="protein sequence ID" value="MEQ2563712.1"/>
    <property type="molecule type" value="Genomic_DNA"/>
</dbReference>
<dbReference type="HAMAP" id="MF_00815">
    <property type="entry name" value="ATP_synth_gamma_bact"/>
    <property type="match status" value="1"/>
</dbReference>
<keyword evidence="10" id="KW-1003">Cell membrane</keyword>
<dbReference type="InterPro" id="IPR000131">
    <property type="entry name" value="ATP_synth_F1_gsu"/>
</dbReference>
<keyword evidence="4 10" id="KW-0813">Transport</keyword>
<dbReference type="InterPro" id="IPR023632">
    <property type="entry name" value="ATP_synth_F1_gsu_CS"/>
</dbReference>
<evidence type="ECO:0000256" key="2">
    <source>
        <dbReference type="ARBA" id="ARBA00004170"/>
    </source>
</evidence>
<protein>
    <recommendedName>
        <fullName evidence="10">ATP synthase gamma chain</fullName>
    </recommendedName>
    <alternativeName>
        <fullName evidence="10">ATP synthase F1 sector gamma subunit</fullName>
    </alternativeName>
    <alternativeName>
        <fullName evidence="10">F-ATPase gamma subunit</fullName>
    </alternativeName>
</protein>
<evidence type="ECO:0000256" key="4">
    <source>
        <dbReference type="ARBA" id="ARBA00022448"/>
    </source>
</evidence>
<evidence type="ECO:0000256" key="9">
    <source>
        <dbReference type="ARBA" id="ARBA00023310"/>
    </source>
</evidence>
<evidence type="ECO:0000313" key="12">
    <source>
        <dbReference type="Proteomes" id="UP001437460"/>
    </source>
</evidence>
<evidence type="ECO:0000256" key="8">
    <source>
        <dbReference type="ARBA" id="ARBA00023196"/>
    </source>
</evidence>
<dbReference type="SUPFAM" id="SSF52943">
    <property type="entry name" value="ATP synthase (F1-ATPase), gamma subunit"/>
    <property type="match status" value="1"/>
</dbReference>
<comment type="function">
    <text evidence="1 10">Produces ATP from ADP in the presence of a proton gradient across the membrane. The gamma chain is believed to be important in regulating ATPase activity and the flow of protons through the CF(0) complex.</text>
</comment>
<comment type="caution">
    <text evidence="11">The sequence shown here is derived from an EMBL/GenBank/DDBJ whole genome shotgun (WGS) entry which is preliminary data.</text>
</comment>
<dbReference type="PROSITE" id="PS00153">
    <property type="entry name" value="ATPASE_GAMMA"/>
    <property type="match status" value="1"/>
</dbReference>
<dbReference type="Pfam" id="PF00231">
    <property type="entry name" value="ATP-synt"/>
    <property type="match status" value="1"/>
</dbReference>
<evidence type="ECO:0000313" key="11">
    <source>
        <dbReference type="EMBL" id="MEQ2563712.1"/>
    </source>
</evidence>
<sequence>MASMRDIKRRKASIQSTGQITKAMKLVSTVKLQKSRQKAEGSKPYFDLMYETISSMLKKSGTIDHKYLRAGATDGKAVIAITSNRGLAGGYNNNIVKLIAGNEALTPEKTRVYAIGRKGRDGLAKKGYEIAEDYSEVIDEPTYQDAADLTKELLAAFGRGEIGEIYLAYTSFKNTVVHIPKLIKLLPFTMEESGEGEAPKAEALMNYEPSEEEVLDMIIPKYMSSLIFGALQEAVASENGARMTAMDSATNNAEEMLGKLELQYNRARQGSITQELTEIIAGANAIN</sequence>
<evidence type="ECO:0000256" key="10">
    <source>
        <dbReference type="HAMAP-Rule" id="MF_00815"/>
    </source>
</evidence>
<dbReference type="Gene3D" id="3.40.1380.10">
    <property type="match status" value="1"/>
</dbReference>
<dbReference type="Gene3D" id="1.10.287.80">
    <property type="entry name" value="ATP synthase, gamma subunit, helix hairpin domain"/>
    <property type="match status" value="1"/>
</dbReference>
<dbReference type="PANTHER" id="PTHR11693:SF22">
    <property type="entry name" value="ATP SYNTHASE SUBUNIT GAMMA, MITOCHONDRIAL"/>
    <property type="match status" value="1"/>
</dbReference>
<keyword evidence="5 10" id="KW-0375">Hydrogen ion transport</keyword>
<name>A0ABV1HN13_9FIRM</name>
<dbReference type="CDD" id="cd12151">
    <property type="entry name" value="F1-ATPase_gamma"/>
    <property type="match status" value="1"/>
</dbReference>
<keyword evidence="8 10" id="KW-0139">CF(1)</keyword>
<comment type="subunit">
    <text evidence="10">F-type ATPases have 2 components, CF(1) - the catalytic core - and CF(0) - the membrane proton channel. CF(1) has five subunits: alpha(3), beta(3), gamma(1), delta(1), epsilon(1). CF(0) has three main subunits: a, b and c.</text>
</comment>
<comment type="subcellular location">
    <subcellularLocation>
        <location evidence="10">Cell membrane</location>
        <topology evidence="10">Peripheral membrane protein</topology>
    </subcellularLocation>
    <subcellularLocation>
        <location evidence="2">Membrane</location>
        <topology evidence="2">Peripheral membrane protein</topology>
    </subcellularLocation>
</comment>
<dbReference type="NCBIfam" id="TIGR01146">
    <property type="entry name" value="ATPsyn_F1gamma"/>
    <property type="match status" value="1"/>
</dbReference>
<keyword evidence="6 10" id="KW-0406">Ion transport</keyword>
<keyword evidence="9 10" id="KW-0066">ATP synthesis</keyword>
<dbReference type="Proteomes" id="UP001437460">
    <property type="component" value="Unassembled WGS sequence"/>
</dbReference>
<dbReference type="PANTHER" id="PTHR11693">
    <property type="entry name" value="ATP SYNTHASE GAMMA CHAIN"/>
    <property type="match status" value="1"/>
</dbReference>
<evidence type="ECO:0000256" key="3">
    <source>
        <dbReference type="ARBA" id="ARBA00007681"/>
    </source>
</evidence>
<dbReference type="InterPro" id="IPR035968">
    <property type="entry name" value="ATP_synth_F1_ATPase_gsu"/>
</dbReference>